<name>A0A8R1TRT6_ONCVO</name>
<keyword evidence="2" id="KW-1185">Reference proteome</keyword>
<dbReference type="EnsemblMetazoa" id="OVOC3503.1">
    <property type="protein sequence ID" value="OVOC3503.1"/>
    <property type="gene ID" value="WBGene00240312"/>
</dbReference>
<dbReference type="Proteomes" id="UP000024404">
    <property type="component" value="Unassembled WGS sequence"/>
</dbReference>
<reference evidence="2" key="1">
    <citation type="submission" date="2013-10" db="EMBL/GenBank/DDBJ databases">
        <title>Genome sequencing of Onchocerca volvulus.</title>
        <authorList>
            <person name="Cotton J."/>
            <person name="Tsai J."/>
            <person name="Stanley E."/>
            <person name="Tracey A."/>
            <person name="Holroyd N."/>
            <person name="Lustigman S."/>
            <person name="Berriman M."/>
        </authorList>
    </citation>
    <scope>NUCLEOTIDE SEQUENCE</scope>
</reference>
<dbReference type="EMBL" id="CMVM020000116">
    <property type="status" value="NOT_ANNOTATED_CDS"/>
    <property type="molecule type" value="Genomic_DNA"/>
</dbReference>
<sequence>MEVGRSNISESDISGPAQLIVIELKRKICMHISIAIQFKMITVIYRFSGLSCNAAVSKMLKDYHGKDDEAKAEYL</sequence>
<proteinExistence type="predicted"/>
<accession>A0A8R1TRT6</accession>
<dbReference type="AlphaFoldDB" id="A0A8R1TRT6"/>
<evidence type="ECO:0000313" key="2">
    <source>
        <dbReference type="Proteomes" id="UP000024404"/>
    </source>
</evidence>
<organism evidence="1 2">
    <name type="scientific">Onchocerca volvulus</name>
    <dbReference type="NCBI Taxonomy" id="6282"/>
    <lineage>
        <taxon>Eukaryota</taxon>
        <taxon>Metazoa</taxon>
        <taxon>Ecdysozoa</taxon>
        <taxon>Nematoda</taxon>
        <taxon>Chromadorea</taxon>
        <taxon>Rhabditida</taxon>
        <taxon>Spirurina</taxon>
        <taxon>Spiruromorpha</taxon>
        <taxon>Filarioidea</taxon>
        <taxon>Onchocercidae</taxon>
        <taxon>Onchocerca</taxon>
    </lineage>
</organism>
<evidence type="ECO:0000313" key="1">
    <source>
        <dbReference type="EnsemblMetazoa" id="OVOC3503.1"/>
    </source>
</evidence>
<protein>
    <submittedName>
        <fullName evidence="1">Uncharacterized protein</fullName>
    </submittedName>
</protein>
<reference evidence="1" key="2">
    <citation type="submission" date="2022-06" db="UniProtKB">
        <authorList>
            <consortium name="EnsemblMetazoa"/>
        </authorList>
    </citation>
    <scope>IDENTIFICATION</scope>
</reference>